<proteinExistence type="predicted"/>
<sequence>MSRRLSHVELQGLPPALTGEELNKEFFPFTLQSIRITRWHPHIVRALPLVWVLRQLSHLPSLRTLTIEHHVFSMFMLRVDEQSAAAALPVLPSIHTLKLVGYYARGVVHPKFVPKLAQSLPNLATLHLDCTALPGGSPEYTVDHLVLTNIPWWLKQDLTPWKVRRLTYVLGPDRGRSCFSLAHGRVDLSTALCLSITQPVIAAQIWDDMVEHAGDVRLFELESSVTSFSELVAPLIERRHCPTESLARVPLTCISISTRELGIPWDSDGSWEQARNEFLRGASSCFPSLRYVAVATPHRPARIAPAPAYPGDDIPVWTWWRVHRDSSDSVVEIKEIPVWEGRRVRKFLRDANARAMRDFGGRSRRVAGGGSARPAGDIDK</sequence>
<accession>A0A2G8SV85</accession>
<comment type="caution">
    <text evidence="2">The sequence shown here is derived from an EMBL/GenBank/DDBJ whole genome shotgun (WGS) entry which is preliminary data.</text>
</comment>
<evidence type="ECO:0000313" key="3">
    <source>
        <dbReference type="Proteomes" id="UP000230002"/>
    </source>
</evidence>
<dbReference type="Proteomes" id="UP000230002">
    <property type="component" value="Unassembled WGS sequence"/>
</dbReference>
<name>A0A2G8SV85_9APHY</name>
<evidence type="ECO:0000256" key="1">
    <source>
        <dbReference type="SAM" id="MobiDB-lite"/>
    </source>
</evidence>
<dbReference type="STRING" id="1077348.A0A2G8SV85"/>
<gene>
    <name evidence="2" type="ORF">GSI_01381</name>
</gene>
<protein>
    <submittedName>
        <fullName evidence="2">Uncharacterized protein</fullName>
    </submittedName>
</protein>
<reference evidence="2 3" key="1">
    <citation type="journal article" date="2015" name="Sci. Rep.">
        <title>Chromosome-level genome map provides insights into diverse defense mechanisms in the medicinal fungus Ganoderma sinense.</title>
        <authorList>
            <person name="Zhu Y."/>
            <person name="Xu J."/>
            <person name="Sun C."/>
            <person name="Zhou S."/>
            <person name="Xu H."/>
            <person name="Nelson D.R."/>
            <person name="Qian J."/>
            <person name="Song J."/>
            <person name="Luo H."/>
            <person name="Xiang L."/>
            <person name="Li Y."/>
            <person name="Xu Z."/>
            <person name="Ji A."/>
            <person name="Wang L."/>
            <person name="Lu S."/>
            <person name="Hayward A."/>
            <person name="Sun W."/>
            <person name="Li X."/>
            <person name="Schwartz D.C."/>
            <person name="Wang Y."/>
            <person name="Chen S."/>
        </authorList>
    </citation>
    <scope>NUCLEOTIDE SEQUENCE [LARGE SCALE GENOMIC DNA]</scope>
    <source>
        <strain evidence="2 3">ZZ0214-1</strain>
    </source>
</reference>
<organism evidence="2 3">
    <name type="scientific">Ganoderma sinense ZZ0214-1</name>
    <dbReference type="NCBI Taxonomy" id="1077348"/>
    <lineage>
        <taxon>Eukaryota</taxon>
        <taxon>Fungi</taxon>
        <taxon>Dikarya</taxon>
        <taxon>Basidiomycota</taxon>
        <taxon>Agaricomycotina</taxon>
        <taxon>Agaricomycetes</taxon>
        <taxon>Polyporales</taxon>
        <taxon>Polyporaceae</taxon>
        <taxon>Ganoderma</taxon>
    </lineage>
</organism>
<dbReference type="OrthoDB" id="2758753at2759"/>
<dbReference type="SUPFAM" id="SSF52047">
    <property type="entry name" value="RNI-like"/>
    <property type="match status" value="1"/>
</dbReference>
<keyword evidence="3" id="KW-1185">Reference proteome</keyword>
<dbReference type="EMBL" id="AYKW01000001">
    <property type="protein sequence ID" value="PIL37687.1"/>
    <property type="molecule type" value="Genomic_DNA"/>
</dbReference>
<feature type="region of interest" description="Disordered" evidence="1">
    <location>
        <begin position="361"/>
        <end position="380"/>
    </location>
</feature>
<dbReference type="AlphaFoldDB" id="A0A2G8SV85"/>
<evidence type="ECO:0000313" key="2">
    <source>
        <dbReference type="EMBL" id="PIL37687.1"/>
    </source>
</evidence>